<dbReference type="SUPFAM" id="SSF56935">
    <property type="entry name" value="Porins"/>
    <property type="match status" value="1"/>
</dbReference>
<dbReference type="Gene3D" id="2.170.130.10">
    <property type="entry name" value="TonB-dependent receptor, plug domain"/>
    <property type="match status" value="1"/>
</dbReference>
<dbReference type="InterPro" id="IPR036942">
    <property type="entry name" value="Beta-barrel_TonB_sf"/>
</dbReference>
<evidence type="ECO:0000259" key="9">
    <source>
        <dbReference type="Pfam" id="PF07715"/>
    </source>
</evidence>
<dbReference type="Pfam" id="PF13715">
    <property type="entry name" value="CarbopepD_reg_2"/>
    <property type="match status" value="1"/>
</dbReference>
<dbReference type="InterPro" id="IPR037066">
    <property type="entry name" value="Plug_dom_sf"/>
</dbReference>
<dbReference type="KEGG" id="sphe:GFH32_08220"/>
<feature type="signal peptide" evidence="8">
    <location>
        <begin position="1"/>
        <end position="28"/>
    </location>
</feature>
<protein>
    <submittedName>
        <fullName evidence="10">SusC/RagA family TonB-linked outer membrane protein</fullName>
    </submittedName>
</protein>
<evidence type="ECO:0000256" key="5">
    <source>
        <dbReference type="ARBA" id="ARBA00023136"/>
    </source>
</evidence>
<feature type="domain" description="TonB-dependent receptor plug" evidence="9">
    <location>
        <begin position="216"/>
        <end position="333"/>
    </location>
</feature>
<organism evidence="10 11">
    <name type="scientific">Sphingobacterium zhuxiongii</name>
    <dbReference type="NCBI Taxonomy" id="2662364"/>
    <lineage>
        <taxon>Bacteria</taxon>
        <taxon>Pseudomonadati</taxon>
        <taxon>Bacteroidota</taxon>
        <taxon>Sphingobacteriia</taxon>
        <taxon>Sphingobacteriales</taxon>
        <taxon>Sphingobacteriaceae</taxon>
        <taxon>Sphingobacterium</taxon>
    </lineage>
</organism>
<dbReference type="InterPro" id="IPR012910">
    <property type="entry name" value="Plug_dom"/>
</dbReference>
<evidence type="ECO:0000256" key="8">
    <source>
        <dbReference type="SAM" id="SignalP"/>
    </source>
</evidence>
<sequence>MKFLKIKKLNFLLFAGMGFLSFHLPARAESVQKISLDVRNEKLVDVFKQIKKQSNVSYLFDGKFSPQANAITLKANGMELKELLPLIFHNQPFDYSYDKGVIVVKEKKIAEKATAASARVQQFVSGFVVSETGEPLPGATVQAVDGSRSVQTDAKGYFNLPTTADPLSVRISFTGYETKTINLKQQEAPRIILNARQNVLDETVVVGYGVQKKALVTSAVGSLKIDDSNMRQVASPTRLLEGRIAGVNVSLGSGNLASGERISIRGTSSISAGNNPLYVVDGVPINTSDMSLFSFGENYSPLAAFNHADIESIEILKDAASAAIYGSRASNGVVLITTKSGKAGRNDVRLNITTGFSEFANPNKIKVSNSEQYISSYNAGADNYNNQYGLVVGQADYKVRISNPYEGLPDTDWLGLIVQKGYFQNYDASFSGGNTKTNYYFGLGLTDQAGVIKNNAIRKYNLNSKISHKFSDWLEIGANNMGNFIKNNQVPGANLGSTIIARAIEQRPFDRPFKPNGGYYVGGTDELTRHNPLQILNEQDAYVDNYRYLGTYYGQANFLDHFSFRTSFSADIGYTYDYTYYNDKHPYGTGVGRLVDYNRLIQNLVFDNVINYNNKFGDLTVSAMLGHSFQKQMSRSSMIDGRGFPTPSMQVISVASDIFDASGSIGEYALESYFGRGTFSYQDKYLMTATLRADGSSKFHRDNRWGYFPSISFGWNVSREEFMGENSNDLKIRASYGITGNQEGIGQYAYQALMSGGQNYGNISGISVSSFGNKDLRWEKANQYDAGFDVSFFKKRLNISFDAYYKKTFDLLYSMPIHATTGMTSIVSNIGTMENKGLELSINTNVPLGPVSWKSDFNIAHNRNKILSLLDDELPIAIGDNRALQVGKSIGAFYLFDSDGLYQYDGEVPQEQFDLGYRAGDVRWRDVDGNNIINDNDRLVIGDSNPKFTGGWNNSFSYKGFQLDVMFTFMYGTDVYAQWKSTGMANLGSNYAKDLSYVENAWTGPGSTNVYPRALIGLGHNTKNSTRFLEDGSFIRLRALTFGYNFDRALVERIKLKGLRVFATADNLLLFTKYSGWDPEVNNNLDPRYYGVDLFGVPQPKTFSFGLNVNL</sequence>
<dbReference type="InterPro" id="IPR023996">
    <property type="entry name" value="TonB-dep_OMP_SusC/RagA"/>
</dbReference>
<evidence type="ECO:0000256" key="6">
    <source>
        <dbReference type="ARBA" id="ARBA00023237"/>
    </source>
</evidence>
<dbReference type="NCBIfam" id="TIGR04056">
    <property type="entry name" value="OMP_RagA_SusC"/>
    <property type="match status" value="1"/>
</dbReference>
<comment type="subcellular location">
    <subcellularLocation>
        <location evidence="1 7">Cell outer membrane</location>
        <topology evidence="1 7">Multi-pass membrane protein</topology>
    </subcellularLocation>
</comment>
<dbReference type="NCBIfam" id="TIGR04057">
    <property type="entry name" value="SusC_RagA_signa"/>
    <property type="match status" value="1"/>
</dbReference>
<dbReference type="Proteomes" id="UP000326921">
    <property type="component" value="Chromosome"/>
</dbReference>
<accession>A0A5Q0Q9U5</accession>
<dbReference type="InterPro" id="IPR008969">
    <property type="entry name" value="CarboxyPept-like_regulatory"/>
</dbReference>
<reference evidence="10 11" key="1">
    <citation type="submission" date="2019-10" db="EMBL/GenBank/DDBJ databases">
        <authorList>
            <person name="Dong K."/>
        </authorList>
    </citation>
    <scope>NUCLEOTIDE SEQUENCE [LARGE SCALE GENOMIC DNA]</scope>
    <source>
        <strain evidence="11">dk4302</strain>
    </source>
</reference>
<evidence type="ECO:0000256" key="7">
    <source>
        <dbReference type="PROSITE-ProRule" id="PRU01360"/>
    </source>
</evidence>
<dbReference type="SUPFAM" id="SSF49464">
    <property type="entry name" value="Carboxypeptidase regulatory domain-like"/>
    <property type="match status" value="1"/>
</dbReference>
<comment type="similarity">
    <text evidence="7">Belongs to the TonB-dependent receptor family.</text>
</comment>
<gene>
    <name evidence="10" type="ORF">GFH32_08220</name>
</gene>
<evidence type="ECO:0000313" key="10">
    <source>
        <dbReference type="EMBL" id="QGA26313.1"/>
    </source>
</evidence>
<dbReference type="InterPro" id="IPR023997">
    <property type="entry name" value="TonB-dep_OMP_SusC/RagA_CS"/>
</dbReference>
<evidence type="ECO:0000256" key="1">
    <source>
        <dbReference type="ARBA" id="ARBA00004571"/>
    </source>
</evidence>
<keyword evidence="6 7" id="KW-0998">Cell outer membrane</keyword>
<evidence type="ECO:0000256" key="3">
    <source>
        <dbReference type="ARBA" id="ARBA00022452"/>
    </source>
</evidence>
<evidence type="ECO:0000256" key="2">
    <source>
        <dbReference type="ARBA" id="ARBA00022448"/>
    </source>
</evidence>
<keyword evidence="5 7" id="KW-0472">Membrane</keyword>
<dbReference type="AlphaFoldDB" id="A0A5Q0Q9U5"/>
<evidence type="ECO:0000313" key="11">
    <source>
        <dbReference type="Proteomes" id="UP000326921"/>
    </source>
</evidence>
<proteinExistence type="inferred from homology"/>
<dbReference type="GO" id="GO:0009279">
    <property type="term" value="C:cell outer membrane"/>
    <property type="evidence" value="ECO:0007669"/>
    <property type="project" value="UniProtKB-SubCell"/>
</dbReference>
<keyword evidence="11" id="KW-1185">Reference proteome</keyword>
<keyword evidence="3 7" id="KW-1134">Transmembrane beta strand</keyword>
<evidence type="ECO:0000256" key="4">
    <source>
        <dbReference type="ARBA" id="ARBA00022692"/>
    </source>
</evidence>
<dbReference type="EMBL" id="CP045652">
    <property type="protein sequence ID" value="QGA26313.1"/>
    <property type="molecule type" value="Genomic_DNA"/>
</dbReference>
<dbReference type="InterPro" id="IPR039426">
    <property type="entry name" value="TonB-dep_rcpt-like"/>
</dbReference>
<dbReference type="PROSITE" id="PS52016">
    <property type="entry name" value="TONB_DEPENDENT_REC_3"/>
    <property type="match status" value="1"/>
</dbReference>
<dbReference type="RefSeq" id="WP_153511042.1">
    <property type="nucleotide sequence ID" value="NZ_CP045652.1"/>
</dbReference>
<dbReference type="Gene3D" id="2.60.40.1120">
    <property type="entry name" value="Carboxypeptidase-like, regulatory domain"/>
    <property type="match status" value="1"/>
</dbReference>
<name>A0A5Q0Q9U5_9SPHI</name>
<keyword evidence="8" id="KW-0732">Signal</keyword>
<keyword evidence="4 7" id="KW-0812">Transmembrane</keyword>
<dbReference type="Gene3D" id="2.40.170.20">
    <property type="entry name" value="TonB-dependent receptor, beta-barrel domain"/>
    <property type="match status" value="1"/>
</dbReference>
<dbReference type="Pfam" id="PF07715">
    <property type="entry name" value="Plug"/>
    <property type="match status" value="1"/>
</dbReference>
<keyword evidence="2 7" id="KW-0813">Transport</keyword>
<feature type="chain" id="PRO_5024790846" evidence="8">
    <location>
        <begin position="29"/>
        <end position="1111"/>
    </location>
</feature>